<dbReference type="OrthoDB" id="9185178at2759"/>
<dbReference type="EMBL" id="SWJQ01000020">
    <property type="protein sequence ID" value="TRZ25900.1"/>
    <property type="molecule type" value="Genomic_DNA"/>
</dbReference>
<comment type="caution">
    <text evidence="1">The sequence shown here is derived from an EMBL/GenBank/DDBJ whole genome shotgun (WGS) entry which is preliminary data.</text>
</comment>
<evidence type="ECO:0000313" key="1">
    <source>
        <dbReference type="EMBL" id="TRZ25900.1"/>
    </source>
</evidence>
<protein>
    <submittedName>
        <fullName evidence="1">Uncharacterized protein</fullName>
    </submittedName>
</protein>
<accession>A0A8K1GZ31</accession>
<proteinExistence type="predicted"/>
<organism evidence="1 2">
    <name type="scientific">Zosterops borbonicus</name>
    <dbReference type="NCBI Taxonomy" id="364589"/>
    <lineage>
        <taxon>Eukaryota</taxon>
        <taxon>Metazoa</taxon>
        <taxon>Chordata</taxon>
        <taxon>Craniata</taxon>
        <taxon>Vertebrata</taxon>
        <taxon>Euteleostomi</taxon>
        <taxon>Archelosauria</taxon>
        <taxon>Archosauria</taxon>
        <taxon>Dinosauria</taxon>
        <taxon>Saurischia</taxon>
        <taxon>Theropoda</taxon>
        <taxon>Coelurosauria</taxon>
        <taxon>Aves</taxon>
        <taxon>Neognathae</taxon>
        <taxon>Neoaves</taxon>
        <taxon>Telluraves</taxon>
        <taxon>Australaves</taxon>
        <taxon>Passeriformes</taxon>
        <taxon>Sylvioidea</taxon>
        <taxon>Zosteropidae</taxon>
        <taxon>Zosterops</taxon>
    </lineage>
</organism>
<dbReference type="Proteomes" id="UP000796761">
    <property type="component" value="Unassembled WGS sequence"/>
</dbReference>
<gene>
    <name evidence="1" type="ORF">HGM15179_001247</name>
</gene>
<reference evidence="1" key="1">
    <citation type="submission" date="2019-04" db="EMBL/GenBank/DDBJ databases">
        <title>Genome assembly of Zosterops borbonicus 15179.</title>
        <authorList>
            <person name="Leroy T."/>
            <person name="Anselmetti Y."/>
            <person name="Tilak M.-K."/>
            <person name="Nabholz B."/>
        </authorList>
    </citation>
    <scope>NUCLEOTIDE SEQUENCE</scope>
    <source>
        <strain evidence="1">HGM_15179</strain>
        <tissue evidence="1">Muscle</tissue>
    </source>
</reference>
<evidence type="ECO:0000313" key="2">
    <source>
        <dbReference type="Proteomes" id="UP000796761"/>
    </source>
</evidence>
<dbReference type="AlphaFoldDB" id="A0A8K1GZ31"/>
<keyword evidence="2" id="KW-1185">Reference proteome</keyword>
<sequence length="75" mass="8147">MMMHLGKNNSMHQYLMGANLLGSSSAEKDQGVLVDKKLSLSQQYALGTKKTTGILGCIRNSIGSRSRELILPVQP</sequence>
<name>A0A8K1GZ31_9PASS</name>